<dbReference type="OrthoDB" id="3565018at2759"/>
<dbReference type="PANTHER" id="PTHR35186:SF4">
    <property type="entry name" value="PRION-INHIBITION AND PROPAGATION HELO DOMAIN-CONTAINING PROTEIN"/>
    <property type="match status" value="1"/>
</dbReference>
<accession>A0A6A5JWN6</accession>
<dbReference type="PANTHER" id="PTHR35186">
    <property type="entry name" value="ANK_REP_REGION DOMAIN-CONTAINING PROTEIN"/>
    <property type="match status" value="1"/>
</dbReference>
<gene>
    <name evidence="2" type="ORF">BDW02DRAFT_651632</name>
</gene>
<dbReference type="EMBL" id="ML975470">
    <property type="protein sequence ID" value="KAF1829055.1"/>
    <property type="molecule type" value="Genomic_DNA"/>
</dbReference>
<sequence length="574" mass="66308">MATGIEAAGLVLGAIPLILASLQFYAEGISVTKRYWKYKEEVNTLLKDLSAECSMCINSINMLLIGVVSQKDMVEFLNDPQGARWKDEKFDRKLRARLRTSYDPYLWSIRSMVTTVEKFKEQLKLDRTGKPQFSEKTLFKEHYKRLKFSLKRSDYKELMDRLRRANESLDRLTNQTAYLETHQRELQSVPNFRTIKERAESFYSALRTGWNCPCQAHHTVSLRLEARMDDILSDEDDDEHQHTMRDPFHVLFQYNNQHITTICPPNTARPWCWEEADVRVEYEQERHGPMAACSGHPSKGVRFAKQNMKKAVQAALETHPNLQPIKNLCAAISELQKPQRDVCFSLLASEIAKQKYGVHIYPTKQMPPDTDTWSISSLRTILDDAEFARRDRLKLAVTLASSVLQLHETPWLDQSWGKDSIFFVKRPGTTVYDQPFVSQHFSQNVPTATPDMPTSMRCIIRNQPLYALGVALIELWYGKPLLELHKAEDGPKDTGNIQTDLMTEFSTADRLVEELYSEAGGKYGDAVRRCIRCDFDRRSRSLGDVQFQKDVYRGVVAQLKENYEFMFNTSCSHR</sequence>
<evidence type="ECO:0000259" key="1">
    <source>
        <dbReference type="Pfam" id="PF24476"/>
    </source>
</evidence>
<reference evidence="2" key="1">
    <citation type="submission" date="2020-01" db="EMBL/GenBank/DDBJ databases">
        <authorList>
            <consortium name="DOE Joint Genome Institute"/>
            <person name="Haridas S."/>
            <person name="Albert R."/>
            <person name="Binder M."/>
            <person name="Bloem J."/>
            <person name="Labutti K."/>
            <person name="Salamov A."/>
            <person name="Andreopoulos B."/>
            <person name="Baker S.E."/>
            <person name="Barry K."/>
            <person name="Bills G."/>
            <person name="Bluhm B.H."/>
            <person name="Cannon C."/>
            <person name="Castanera R."/>
            <person name="Culley D.E."/>
            <person name="Daum C."/>
            <person name="Ezra D."/>
            <person name="Gonzalez J.B."/>
            <person name="Henrissat B."/>
            <person name="Kuo A."/>
            <person name="Liang C."/>
            <person name="Lipzen A."/>
            <person name="Lutzoni F."/>
            <person name="Magnuson J."/>
            <person name="Mondo S."/>
            <person name="Nolan M."/>
            <person name="Ohm R."/>
            <person name="Pangilinan J."/>
            <person name="Park H.-J."/>
            <person name="Ramirez L."/>
            <person name="Alfaro M."/>
            <person name="Sun H."/>
            <person name="Tritt A."/>
            <person name="Yoshinaga Y."/>
            <person name="Zwiers L.-H."/>
            <person name="Turgeon B.G."/>
            <person name="Goodwin S.B."/>
            <person name="Spatafora J.W."/>
            <person name="Crous P.W."/>
            <person name="Grigoriev I.V."/>
        </authorList>
    </citation>
    <scope>NUCLEOTIDE SEQUENCE</scope>
    <source>
        <strain evidence="2">P77</strain>
    </source>
</reference>
<proteinExistence type="predicted"/>
<dbReference type="Pfam" id="PF24476">
    <property type="entry name" value="DUF7580"/>
    <property type="match status" value="1"/>
</dbReference>
<dbReference type="Proteomes" id="UP000800040">
    <property type="component" value="Unassembled WGS sequence"/>
</dbReference>
<keyword evidence="3" id="KW-1185">Reference proteome</keyword>
<evidence type="ECO:0000313" key="3">
    <source>
        <dbReference type="Proteomes" id="UP000800040"/>
    </source>
</evidence>
<dbReference type="AlphaFoldDB" id="A0A6A5JWN6"/>
<protein>
    <recommendedName>
        <fullName evidence="1">DUF7580 domain-containing protein</fullName>
    </recommendedName>
</protein>
<name>A0A6A5JWN6_9PLEO</name>
<organism evidence="2 3">
    <name type="scientific">Decorospora gaudefroyi</name>
    <dbReference type="NCBI Taxonomy" id="184978"/>
    <lineage>
        <taxon>Eukaryota</taxon>
        <taxon>Fungi</taxon>
        <taxon>Dikarya</taxon>
        <taxon>Ascomycota</taxon>
        <taxon>Pezizomycotina</taxon>
        <taxon>Dothideomycetes</taxon>
        <taxon>Pleosporomycetidae</taxon>
        <taxon>Pleosporales</taxon>
        <taxon>Pleosporineae</taxon>
        <taxon>Pleosporaceae</taxon>
        <taxon>Decorospora</taxon>
    </lineage>
</organism>
<feature type="domain" description="DUF7580" evidence="1">
    <location>
        <begin position="194"/>
        <end position="563"/>
    </location>
</feature>
<dbReference type="InterPro" id="IPR056002">
    <property type="entry name" value="DUF7580"/>
</dbReference>
<evidence type="ECO:0000313" key="2">
    <source>
        <dbReference type="EMBL" id="KAF1829055.1"/>
    </source>
</evidence>